<dbReference type="InterPro" id="IPR011990">
    <property type="entry name" value="TPR-like_helical_dom_sf"/>
</dbReference>
<dbReference type="SUPFAM" id="SSF81901">
    <property type="entry name" value="HCP-like"/>
    <property type="match status" value="1"/>
</dbReference>
<keyword evidence="3" id="KW-1185">Reference proteome</keyword>
<protein>
    <recommendedName>
        <fullName evidence="4">Protein kinase domain-containing protein</fullName>
    </recommendedName>
</protein>
<evidence type="ECO:0000256" key="1">
    <source>
        <dbReference type="ARBA" id="ARBA00022737"/>
    </source>
</evidence>
<dbReference type="SUPFAM" id="SSF56112">
    <property type="entry name" value="Protein kinase-like (PK-like)"/>
    <property type="match status" value="1"/>
</dbReference>
<dbReference type="PANTHER" id="PTHR46430">
    <property type="entry name" value="PROTEIN SKT5-RELATED"/>
    <property type="match status" value="1"/>
</dbReference>
<dbReference type="EMBL" id="QKYT01000094">
    <property type="protein sequence ID" value="RIA93933.1"/>
    <property type="molecule type" value="Genomic_DNA"/>
</dbReference>
<dbReference type="InterPro" id="IPR051726">
    <property type="entry name" value="Chitin_Synth_Reg"/>
</dbReference>
<dbReference type="PANTHER" id="PTHR46430:SF1">
    <property type="entry name" value="CHITIN SYNTHASE REGULATOR SKT5-RELATED"/>
    <property type="match status" value="1"/>
</dbReference>
<dbReference type="InterPro" id="IPR006597">
    <property type="entry name" value="Sel1-like"/>
</dbReference>
<dbReference type="InterPro" id="IPR011009">
    <property type="entry name" value="Kinase-like_dom_sf"/>
</dbReference>
<dbReference type="AlphaFoldDB" id="A0A397T6W0"/>
<dbReference type="Pfam" id="PF08238">
    <property type="entry name" value="Sel1"/>
    <property type="match status" value="4"/>
</dbReference>
<reference evidence="2 3" key="1">
    <citation type="submission" date="2018-06" db="EMBL/GenBank/DDBJ databases">
        <title>Comparative genomics reveals the genomic features of Rhizophagus irregularis, R. cerebriforme, R. diaphanum and Gigaspora rosea, and their symbiotic lifestyle signature.</title>
        <authorList>
            <person name="Morin E."/>
            <person name="San Clemente H."/>
            <person name="Chen E.C.H."/>
            <person name="De La Providencia I."/>
            <person name="Hainaut M."/>
            <person name="Kuo A."/>
            <person name="Kohler A."/>
            <person name="Murat C."/>
            <person name="Tang N."/>
            <person name="Roy S."/>
            <person name="Loubradou J."/>
            <person name="Henrissat B."/>
            <person name="Grigoriev I.V."/>
            <person name="Corradi N."/>
            <person name="Roux C."/>
            <person name="Martin F.M."/>
        </authorList>
    </citation>
    <scope>NUCLEOTIDE SEQUENCE [LARGE SCALE GENOMIC DNA]</scope>
    <source>
        <strain evidence="2 3">DAOM 227022</strain>
    </source>
</reference>
<organism evidence="2 3">
    <name type="scientific">Glomus cerebriforme</name>
    <dbReference type="NCBI Taxonomy" id="658196"/>
    <lineage>
        <taxon>Eukaryota</taxon>
        <taxon>Fungi</taxon>
        <taxon>Fungi incertae sedis</taxon>
        <taxon>Mucoromycota</taxon>
        <taxon>Glomeromycotina</taxon>
        <taxon>Glomeromycetes</taxon>
        <taxon>Glomerales</taxon>
        <taxon>Glomeraceae</taxon>
        <taxon>Glomus</taxon>
    </lineage>
</organism>
<gene>
    <name evidence="2" type="ORF">C1645_598689</name>
</gene>
<proteinExistence type="predicted"/>
<dbReference type="Gene3D" id="1.10.510.10">
    <property type="entry name" value="Transferase(Phosphotransferase) domain 1"/>
    <property type="match status" value="1"/>
</dbReference>
<dbReference type="SMART" id="SM00671">
    <property type="entry name" value="SEL1"/>
    <property type="match status" value="3"/>
</dbReference>
<name>A0A397T6W0_9GLOM</name>
<dbReference type="OrthoDB" id="2397917at2759"/>
<dbReference type="Proteomes" id="UP000265703">
    <property type="component" value="Unassembled WGS sequence"/>
</dbReference>
<evidence type="ECO:0008006" key="4">
    <source>
        <dbReference type="Google" id="ProtNLM"/>
    </source>
</evidence>
<sequence length="276" mass="31506">MLLWELVFEQLPYENMKADEISEYVIGGGRENIKFDFALPEIAEIQKGFENIIKEAWSQDPDTRISISKLLISLDTLAKDSVKPGCSPGFQPQKAAEDTEIPEDKYFDLNSIEIEPIIPIGDGIKAHKDKNYEKAWKCFEEQAENQNSLGKYWKAHYLMEGFFDQKTDKMAALTLFKEAADEGVVDAQYRYACALLDKNLTTKLKTNRKDAIKYIQLAAENGSSSAQFQLGEAYSRGKLGYEQNLEMAKLWYQRAALHNDKHAINGKLRLKELEDD</sequence>
<accession>A0A397T6W0</accession>
<evidence type="ECO:0000313" key="3">
    <source>
        <dbReference type="Proteomes" id="UP000265703"/>
    </source>
</evidence>
<dbReference type="Gene3D" id="1.25.40.10">
    <property type="entry name" value="Tetratricopeptide repeat domain"/>
    <property type="match status" value="1"/>
</dbReference>
<keyword evidence="1" id="KW-0677">Repeat</keyword>
<comment type="caution">
    <text evidence="2">The sequence shown here is derived from an EMBL/GenBank/DDBJ whole genome shotgun (WGS) entry which is preliminary data.</text>
</comment>
<evidence type="ECO:0000313" key="2">
    <source>
        <dbReference type="EMBL" id="RIA93933.1"/>
    </source>
</evidence>